<dbReference type="InterPro" id="IPR032093">
    <property type="entry name" value="PhoD_N"/>
</dbReference>
<dbReference type="Proteomes" id="UP001596303">
    <property type="component" value="Unassembled WGS sequence"/>
</dbReference>
<accession>A0ABW1SCH1</accession>
<dbReference type="SUPFAM" id="SSF56300">
    <property type="entry name" value="Metallo-dependent phosphatases"/>
    <property type="match status" value="1"/>
</dbReference>
<keyword evidence="4" id="KW-1185">Reference proteome</keyword>
<dbReference type="InterPro" id="IPR006311">
    <property type="entry name" value="TAT_signal"/>
</dbReference>
<organism evidence="3 4">
    <name type="scientific">Ponticaulis profundi</name>
    <dbReference type="NCBI Taxonomy" id="2665222"/>
    <lineage>
        <taxon>Bacteria</taxon>
        <taxon>Pseudomonadati</taxon>
        <taxon>Pseudomonadota</taxon>
        <taxon>Alphaproteobacteria</taxon>
        <taxon>Hyphomonadales</taxon>
        <taxon>Hyphomonadaceae</taxon>
        <taxon>Ponticaulis</taxon>
    </lineage>
</organism>
<dbReference type="PANTHER" id="PTHR43606">
    <property type="entry name" value="PHOSPHATASE, PUTATIVE (AFU_ORTHOLOGUE AFUA_6G08710)-RELATED"/>
    <property type="match status" value="1"/>
</dbReference>
<feature type="domain" description="PhoD-like phosphatase metallophosphatase" evidence="1">
    <location>
        <begin position="142"/>
        <end position="518"/>
    </location>
</feature>
<dbReference type="InterPro" id="IPR038607">
    <property type="entry name" value="PhoD-like_sf"/>
</dbReference>
<evidence type="ECO:0000259" key="1">
    <source>
        <dbReference type="Pfam" id="PF09423"/>
    </source>
</evidence>
<dbReference type="CDD" id="cd07389">
    <property type="entry name" value="MPP_PhoD"/>
    <property type="match status" value="1"/>
</dbReference>
<dbReference type="InterPro" id="IPR052900">
    <property type="entry name" value="Phospholipid_Metab_Enz"/>
</dbReference>
<dbReference type="PANTHER" id="PTHR43606:SF2">
    <property type="entry name" value="ALKALINE PHOSPHATASE FAMILY PROTEIN (AFU_ORTHOLOGUE AFUA_5G03860)"/>
    <property type="match status" value="1"/>
</dbReference>
<evidence type="ECO:0000259" key="2">
    <source>
        <dbReference type="Pfam" id="PF16655"/>
    </source>
</evidence>
<gene>
    <name evidence="3" type="ORF">ACFQDM_15020</name>
</gene>
<comment type="caution">
    <text evidence="3">The sequence shown here is derived from an EMBL/GenBank/DDBJ whole genome shotgun (WGS) entry which is preliminary data.</text>
</comment>
<sequence>MSSTFSRRRLLSLGGAGTLLGTIATTGTALASPTLITGSFLHGVASGDPDQNSIVLWSRVTPTASRQQGVVQWTVAKDSKMQNIIATGQIATGPSRDWTAKALIEGLQSGQTFFYQFKTLNNASPVGRTRTLPAGDVNQARFAVVSCANYSSGFFNVYDAISRQDNLDAVIHLGDYLYEYGGNAGSDIGRKHVPDHEIVSLDDYRQRHAQHKQDRSSQRMHQQHPLIPIWDDHEVADNSWKGGANNHQAEEDGDWDVRRRAALQAYYEWMPVREPTALPEAFYRSFSFGTLLHLSALETRLMARDEQISYFAMRALQSSEEVAAFERDVLWKNDREMLGAEQMRFLCHEWEASAQTGHSWRLIANQVLMAQVTTPDLTEYFDIQDVNQMTKQWGGAQSFVDFSAYRLPIAPDSWSGYPAARDRFYQLARKFDSGLVVLTGDTHAWWANDLTDSNGSKVGVELGVHSVTASAAFAPASYGGKGSEYAQSLIADNQDVRFVSGNGHGYIDLTVTPETVEAIFKTVSTVKSPEYTVSDYMEFTIHQKDGVSSFI</sequence>
<dbReference type="Pfam" id="PF16655">
    <property type="entry name" value="PhoD_N"/>
    <property type="match status" value="1"/>
</dbReference>
<dbReference type="Gene3D" id="3.60.21.70">
    <property type="entry name" value="PhoD-like phosphatase"/>
    <property type="match status" value="1"/>
</dbReference>
<reference evidence="4" key="1">
    <citation type="journal article" date="2019" name="Int. J. Syst. Evol. Microbiol.">
        <title>The Global Catalogue of Microorganisms (GCM) 10K type strain sequencing project: providing services to taxonomists for standard genome sequencing and annotation.</title>
        <authorList>
            <consortium name="The Broad Institute Genomics Platform"/>
            <consortium name="The Broad Institute Genome Sequencing Center for Infectious Disease"/>
            <person name="Wu L."/>
            <person name="Ma J."/>
        </authorList>
    </citation>
    <scope>NUCLEOTIDE SEQUENCE [LARGE SCALE GENOMIC DNA]</scope>
    <source>
        <strain evidence="4">CGMCC-1.15741</strain>
    </source>
</reference>
<feature type="domain" description="Phospholipase D N-terminal" evidence="2">
    <location>
        <begin position="42"/>
        <end position="131"/>
    </location>
</feature>
<proteinExistence type="predicted"/>
<dbReference type="InterPro" id="IPR018946">
    <property type="entry name" value="PhoD-like_MPP"/>
</dbReference>
<evidence type="ECO:0000313" key="4">
    <source>
        <dbReference type="Proteomes" id="UP001596303"/>
    </source>
</evidence>
<name>A0ABW1SCH1_9PROT</name>
<evidence type="ECO:0000313" key="3">
    <source>
        <dbReference type="EMBL" id="MFC6199396.1"/>
    </source>
</evidence>
<dbReference type="PROSITE" id="PS51318">
    <property type="entry name" value="TAT"/>
    <property type="match status" value="1"/>
</dbReference>
<protein>
    <submittedName>
        <fullName evidence="3">Alkaline phosphatase D family protein</fullName>
    </submittedName>
</protein>
<dbReference type="Gene3D" id="2.60.40.380">
    <property type="entry name" value="Purple acid phosphatase-like, N-terminal"/>
    <property type="match status" value="1"/>
</dbReference>
<dbReference type="EMBL" id="JBHSSW010000028">
    <property type="protein sequence ID" value="MFC6199396.1"/>
    <property type="molecule type" value="Genomic_DNA"/>
</dbReference>
<dbReference type="Pfam" id="PF09423">
    <property type="entry name" value="PhoD"/>
    <property type="match status" value="1"/>
</dbReference>
<dbReference type="InterPro" id="IPR029052">
    <property type="entry name" value="Metallo-depent_PP-like"/>
</dbReference>
<dbReference type="RefSeq" id="WP_377380413.1">
    <property type="nucleotide sequence ID" value="NZ_JBHSSW010000028.1"/>
</dbReference>